<dbReference type="Proteomes" id="UP001162889">
    <property type="component" value="Unassembled WGS sequence"/>
</dbReference>
<keyword evidence="1" id="KW-0732">Signal</keyword>
<evidence type="ECO:0000256" key="1">
    <source>
        <dbReference type="SAM" id="SignalP"/>
    </source>
</evidence>
<evidence type="ECO:0000313" key="2">
    <source>
        <dbReference type="EMBL" id="MCP2006699.1"/>
    </source>
</evidence>
<dbReference type="InterPro" id="IPR010752">
    <property type="entry name" value="DUF1329"/>
</dbReference>
<evidence type="ECO:0000313" key="3">
    <source>
        <dbReference type="Proteomes" id="UP001162889"/>
    </source>
</evidence>
<dbReference type="Gene3D" id="2.50.20.10">
    <property type="entry name" value="Lipoprotein localisation LolA/LolB/LppX"/>
    <property type="match status" value="1"/>
</dbReference>
<gene>
    <name evidence="2" type="ORF">L1274_000387</name>
</gene>
<comment type="caution">
    <text evidence="2">The sequence shown here is derived from an EMBL/GenBank/DDBJ whole genome shotgun (WGS) entry which is preliminary data.</text>
</comment>
<feature type="signal peptide" evidence="1">
    <location>
        <begin position="1"/>
        <end position="29"/>
    </location>
</feature>
<name>A0ABT1GFM5_9BURK</name>
<feature type="chain" id="PRO_5047175258" description="DUF1329 domain-containing protein" evidence="1">
    <location>
        <begin position="30"/>
        <end position="464"/>
    </location>
</feature>
<dbReference type="Pfam" id="PF07044">
    <property type="entry name" value="DUF1329"/>
    <property type="match status" value="1"/>
</dbReference>
<evidence type="ECO:0008006" key="4">
    <source>
        <dbReference type="Google" id="ProtNLM"/>
    </source>
</evidence>
<accession>A0ABT1GFM5</accession>
<reference evidence="2" key="1">
    <citation type="submission" date="2022-03" db="EMBL/GenBank/DDBJ databases">
        <title>Genome Encyclopedia of Bacteria and Archaea VI: Functional Genomics of Type Strains.</title>
        <authorList>
            <person name="Whitman W."/>
        </authorList>
    </citation>
    <scope>NUCLEOTIDE SEQUENCE</scope>
    <source>
        <strain evidence="2">HSC-15S17</strain>
    </source>
</reference>
<organism evidence="2 3">
    <name type="scientific">Duganella violaceipulchra</name>
    <dbReference type="NCBI Taxonomy" id="2849652"/>
    <lineage>
        <taxon>Bacteria</taxon>
        <taxon>Pseudomonadati</taxon>
        <taxon>Pseudomonadota</taxon>
        <taxon>Betaproteobacteria</taxon>
        <taxon>Burkholderiales</taxon>
        <taxon>Oxalobacteraceae</taxon>
        <taxon>Telluria group</taxon>
        <taxon>Duganella</taxon>
    </lineage>
</organism>
<proteinExistence type="predicted"/>
<dbReference type="EMBL" id="JALJZU010000001">
    <property type="protein sequence ID" value="MCP2006699.1"/>
    <property type="molecule type" value="Genomic_DNA"/>
</dbReference>
<sequence>MAKQTPYGVMRRLILGGLWLAGASGAAMAADASQLGTTLTPLGAEMAGSKDGRIPAWKNEVQSTDGWTWGKPRKEFWKYKNDASQYTINAANMAQHADVLTPGQMALLKQNPGFQMEVYPTRRSCGVPDFVADNTRKNVATAKMGADGWSLKTAVVPGIPFPLPTTGAQAMMNMKLRYRGVGVEYQNGYTMVSPRRGSEDWITAGYEQNYFFPTGKKGSFNLSDVGNVEYFTYFTYKSPAALAGQALAANILFDSASNETFYYFPGQRRVRRLPAYAYDAPQIGFENQYLLDETAMFTGTLDRFDWKIIGKKEVLVPYNTFGAYDFKAKIADVVGRNALVASARRYELHRVWVVEATVKQGARHVSPKRTYYLDEDSWNAVLAEDYDVQGALWKVREGYLVPVYETGTCDVLAFSQYNLPEGRYVFDFTTVGAGVDVKWLTESRGERTKASFYTSENLRAISDR</sequence>
<keyword evidence="3" id="KW-1185">Reference proteome</keyword>
<protein>
    <recommendedName>
        <fullName evidence="4">DUF1329 domain-containing protein</fullName>
    </recommendedName>
</protein>
<dbReference type="RefSeq" id="WP_416053839.1">
    <property type="nucleotide sequence ID" value="NZ_JAHTGR010000001.1"/>
</dbReference>